<accession>A0A9P7VKX7</accession>
<proteinExistence type="predicted"/>
<dbReference type="RefSeq" id="XP_043035963.1">
    <property type="nucleotide sequence ID" value="XM_043180725.1"/>
</dbReference>
<sequence>MAEIDAVAEEERLAREDLQWKEVFFGVYGVVKLASTLLFVNPRVATSTTIQNFYTYLPLTLSNLLFIFQLRH</sequence>
<evidence type="ECO:0000313" key="3">
    <source>
        <dbReference type="Proteomes" id="UP000812287"/>
    </source>
</evidence>
<dbReference type="GeneID" id="66103021"/>
<keyword evidence="1" id="KW-1133">Transmembrane helix</keyword>
<gene>
    <name evidence="2" type="ORF">BT62DRAFT_383952</name>
</gene>
<feature type="transmembrane region" description="Helical" evidence="1">
    <location>
        <begin position="23"/>
        <end position="41"/>
    </location>
</feature>
<evidence type="ECO:0000256" key="1">
    <source>
        <dbReference type="SAM" id="Phobius"/>
    </source>
</evidence>
<reference evidence="2" key="1">
    <citation type="submission" date="2020-11" db="EMBL/GenBank/DDBJ databases">
        <title>Adaptations for nitrogen fixation in a non-lichenized fungal sporocarp promotes dispersal by wood-feeding termites.</title>
        <authorList>
            <consortium name="DOE Joint Genome Institute"/>
            <person name="Koch R.A."/>
            <person name="Yoon G."/>
            <person name="Arayal U."/>
            <person name="Lail K."/>
            <person name="Amirebrahimi M."/>
            <person name="Labutti K."/>
            <person name="Lipzen A."/>
            <person name="Riley R."/>
            <person name="Barry K."/>
            <person name="Henrissat B."/>
            <person name="Grigoriev I.V."/>
            <person name="Herr J.R."/>
            <person name="Aime M.C."/>
        </authorList>
    </citation>
    <scope>NUCLEOTIDE SEQUENCE</scope>
    <source>
        <strain evidence="2">MCA 3950</strain>
    </source>
</reference>
<feature type="transmembrane region" description="Helical" evidence="1">
    <location>
        <begin position="53"/>
        <end position="70"/>
    </location>
</feature>
<evidence type="ECO:0000313" key="2">
    <source>
        <dbReference type="EMBL" id="KAG7442463.1"/>
    </source>
</evidence>
<comment type="caution">
    <text evidence="2">The sequence shown here is derived from an EMBL/GenBank/DDBJ whole genome shotgun (WGS) entry which is preliminary data.</text>
</comment>
<protein>
    <submittedName>
        <fullName evidence="2">Uncharacterized protein</fullName>
    </submittedName>
</protein>
<organism evidence="2 3">
    <name type="scientific">Guyanagaster necrorhizus</name>
    <dbReference type="NCBI Taxonomy" id="856835"/>
    <lineage>
        <taxon>Eukaryota</taxon>
        <taxon>Fungi</taxon>
        <taxon>Dikarya</taxon>
        <taxon>Basidiomycota</taxon>
        <taxon>Agaricomycotina</taxon>
        <taxon>Agaricomycetes</taxon>
        <taxon>Agaricomycetidae</taxon>
        <taxon>Agaricales</taxon>
        <taxon>Marasmiineae</taxon>
        <taxon>Physalacriaceae</taxon>
        <taxon>Guyanagaster</taxon>
    </lineage>
</organism>
<keyword evidence="1" id="KW-0812">Transmembrane</keyword>
<dbReference type="EMBL" id="MU250551">
    <property type="protein sequence ID" value="KAG7442463.1"/>
    <property type="molecule type" value="Genomic_DNA"/>
</dbReference>
<keyword evidence="3" id="KW-1185">Reference proteome</keyword>
<keyword evidence="1" id="KW-0472">Membrane</keyword>
<dbReference type="Proteomes" id="UP000812287">
    <property type="component" value="Unassembled WGS sequence"/>
</dbReference>
<name>A0A9P7VKX7_9AGAR</name>
<dbReference type="AlphaFoldDB" id="A0A9P7VKX7"/>